<name>A0A6V7HCZ3_9HYME</name>
<evidence type="ECO:0000313" key="2">
    <source>
        <dbReference type="EMBL" id="CAD1476976.1"/>
    </source>
</evidence>
<protein>
    <submittedName>
        <fullName evidence="2">Uncharacterized protein</fullName>
    </submittedName>
</protein>
<evidence type="ECO:0000256" key="1">
    <source>
        <dbReference type="SAM" id="MobiDB-lite"/>
    </source>
</evidence>
<accession>A0A6V7HCZ3</accession>
<proteinExistence type="predicted"/>
<reference evidence="2" key="1">
    <citation type="submission" date="2020-07" db="EMBL/GenBank/DDBJ databases">
        <authorList>
            <person name="Nazaruddin N."/>
        </authorList>
    </citation>
    <scope>NUCLEOTIDE SEQUENCE</scope>
</reference>
<comment type="caution">
    <text evidence="2">The sequence shown here is derived from an EMBL/GenBank/DDBJ whole genome shotgun (WGS) entry which is preliminary data.</text>
</comment>
<feature type="region of interest" description="Disordered" evidence="1">
    <location>
        <begin position="1"/>
        <end position="26"/>
    </location>
</feature>
<sequence>MIYKEAKRKEDRTREKAERDRQAKEGDCHAVSVVATGAPLRSTIDFPRFFTPQCTMPPRGEYQGHCPATRRSVDPFDRFPPATTPVQHPRHRLKYRISGTQYDRSHRVSIEVDRDREQNLVDKNQQRACTGMRRRKPGCFYPVAYHGPVF</sequence>
<dbReference type="Proteomes" id="UP000752696">
    <property type="component" value="Unassembled WGS sequence"/>
</dbReference>
<evidence type="ECO:0000313" key="3">
    <source>
        <dbReference type="Proteomes" id="UP000752696"/>
    </source>
</evidence>
<organism evidence="2 3">
    <name type="scientific">Heterotrigona itama</name>
    <dbReference type="NCBI Taxonomy" id="395501"/>
    <lineage>
        <taxon>Eukaryota</taxon>
        <taxon>Metazoa</taxon>
        <taxon>Ecdysozoa</taxon>
        <taxon>Arthropoda</taxon>
        <taxon>Hexapoda</taxon>
        <taxon>Insecta</taxon>
        <taxon>Pterygota</taxon>
        <taxon>Neoptera</taxon>
        <taxon>Endopterygota</taxon>
        <taxon>Hymenoptera</taxon>
        <taxon>Apocrita</taxon>
        <taxon>Aculeata</taxon>
        <taxon>Apoidea</taxon>
        <taxon>Anthophila</taxon>
        <taxon>Apidae</taxon>
        <taxon>Heterotrigona</taxon>
    </lineage>
</organism>
<gene>
    <name evidence="2" type="ORF">MHI_LOCUS698717</name>
</gene>
<dbReference type="AlphaFoldDB" id="A0A6V7HCZ3"/>
<keyword evidence="3" id="KW-1185">Reference proteome</keyword>
<dbReference type="EMBL" id="CAJDYZ010009725">
    <property type="protein sequence ID" value="CAD1476976.1"/>
    <property type="molecule type" value="Genomic_DNA"/>
</dbReference>